<dbReference type="PANTHER" id="PTHR43280:SF28">
    <property type="entry name" value="HTH-TYPE TRANSCRIPTIONAL ACTIVATOR RHAS"/>
    <property type="match status" value="1"/>
</dbReference>
<dbReference type="InterPro" id="IPR009057">
    <property type="entry name" value="Homeodomain-like_sf"/>
</dbReference>
<dbReference type="GO" id="GO:0008168">
    <property type="term" value="F:methyltransferase activity"/>
    <property type="evidence" value="ECO:0007669"/>
    <property type="project" value="UniProtKB-KW"/>
</dbReference>
<dbReference type="Pfam" id="PF12833">
    <property type="entry name" value="HTH_18"/>
    <property type="match status" value="1"/>
</dbReference>
<dbReference type="SMART" id="SM00342">
    <property type="entry name" value="HTH_ARAC"/>
    <property type="match status" value="1"/>
</dbReference>
<keyword evidence="4" id="KW-0479">Metal-binding</keyword>
<keyword evidence="9" id="KW-0010">Activator</keyword>
<dbReference type="Proteomes" id="UP000245634">
    <property type="component" value="Unassembled WGS sequence"/>
</dbReference>
<keyword evidence="7" id="KW-0805">Transcription regulation</keyword>
<keyword evidence="5" id="KW-0227">DNA damage</keyword>
<evidence type="ECO:0000256" key="3">
    <source>
        <dbReference type="ARBA" id="ARBA00022679"/>
    </source>
</evidence>
<evidence type="ECO:0000256" key="10">
    <source>
        <dbReference type="ARBA" id="ARBA00023163"/>
    </source>
</evidence>
<dbReference type="Pfam" id="PF02805">
    <property type="entry name" value="Ada_Zn_binding"/>
    <property type="match status" value="1"/>
</dbReference>
<dbReference type="PROSITE" id="PS01124">
    <property type="entry name" value="HTH_ARAC_FAMILY_2"/>
    <property type="match status" value="1"/>
</dbReference>
<feature type="domain" description="HTH araC/xylS-type" evidence="12">
    <location>
        <begin position="81"/>
        <end position="179"/>
    </location>
</feature>
<evidence type="ECO:0000256" key="4">
    <source>
        <dbReference type="ARBA" id="ARBA00022723"/>
    </source>
</evidence>
<evidence type="ECO:0000256" key="6">
    <source>
        <dbReference type="ARBA" id="ARBA00022833"/>
    </source>
</evidence>
<dbReference type="Gene3D" id="3.40.10.10">
    <property type="entry name" value="DNA Methylphosphotriester Repair Domain"/>
    <property type="match status" value="1"/>
</dbReference>
<keyword evidence="14" id="KW-1185">Reference proteome</keyword>
<dbReference type="SUPFAM" id="SSF46689">
    <property type="entry name" value="Homeodomain-like"/>
    <property type="match status" value="2"/>
</dbReference>
<sequence>MDEQQWQAIETCDPALDGAFFYAVRTTGIYCRPSCKSRTPKRENVQVFGSAEEAIGRGFRACKRCRPEEMAWRGPADEVVAQVQAVIEQRYAESLSLELLAEQVRMNPHHVHRVFKRQTGQTPAEFLLAKRMAVAQELLRTTDWSVTEVAGEVGYVNLSHFSTVFHEQTGQTPTQFRGGKQR</sequence>
<dbReference type="GO" id="GO:0006307">
    <property type="term" value="P:DNA alkylation repair"/>
    <property type="evidence" value="ECO:0007669"/>
    <property type="project" value="UniProtKB-ARBA"/>
</dbReference>
<evidence type="ECO:0000313" key="13">
    <source>
        <dbReference type="EMBL" id="PWK15919.1"/>
    </source>
</evidence>
<gene>
    <name evidence="13" type="ORF">C7459_102165</name>
</gene>
<keyword evidence="2 13" id="KW-0489">Methyltransferase</keyword>
<keyword evidence="10" id="KW-0804">Transcription</keyword>
<evidence type="ECO:0000256" key="1">
    <source>
        <dbReference type="ARBA" id="ARBA00001947"/>
    </source>
</evidence>
<dbReference type="RefSeq" id="WP_109686231.1">
    <property type="nucleotide sequence ID" value="NZ_QGGL01000002.1"/>
</dbReference>
<keyword evidence="3 13" id="KW-0808">Transferase</keyword>
<dbReference type="AlphaFoldDB" id="A0A316DFE4"/>
<keyword evidence="6" id="KW-0862">Zinc</keyword>
<dbReference type="InterPro" id="IPR035451">
    <property type="entry name" value="Ada-like_dom_sf"/>
</dbReference>
<evidence type="ECO:0000256" key="7">
    <source>
        <dbReference type="ARBA" id="ARBA00023015"/>
    </source>
</evidence>
<dbReference type="FunFam" id="3.40.10.10:FF:000001">
    <property type="entry name" value="DNA-3-methyladenine glycosylase 2"/>
    <property type="match status" value="1"/>
</dbReference>
<dbReference type="PIRSF" id="PIRSF000408">
    <property type="entry name" value="Alkyltransferas_AdaA"/>
    <property type="match status" value="1"/>
</dbReference>
<name>A0A316DFE4_9BACL</name>
<organism evidence="13 14">
    <name type="scientific">Tumebacillus permanentifrigoris</name>
    <dbReference type="NCBI Taxonomy" id="378543"/>
    <lineage>
        <taxon>Bacteria</taxon>
        <taxon>Bacillati</taxon>
        <taxon>Bacillota</taxon>
        <taxon>Bacilli</taxon>
        <taxon>Bacillales</taxon>
        <taxon>Alicyclobacillaceae</taxon>
        <taxon>Tumebacillus</taxon>
    </lineage>
</organism>
<reference evidence="13 14" key="1">
    <citation type="submission" date="2018-05" db="EMBL/GenBank/DDBJ databases">
        <title>Genomic Encyclopedia of Type Strains, Phase IV (KMG-IV): sequencing the most valuable type-strain genomes for metagenomic binning, comparative biology and taxonomic classification.</title>
        <authorList>
            <person name="Goeker M."/>
        </authorList>
    </citation>
    <scope>NUCLEOTIDE SEQUENCE [LARGE SCALE GENOMIC DNA]</scope>
    <source>
        <strain evidence="13 14">DSM 18773</strain>
    </source>
</reference>
<dbReference type="EMBL" id="QGGL01000002">
    <property type="protein sequence ID" value="PWK15919.1"/>
    <property type="molecule type" value="Genomic_DNA"/>
</dbReference>
<accession>A0A316DFE4</accession>
<dbReference type="GO" id="GO:0032259">
    <property type="term" value="P:methylation"/>
    <property type="evidence" value="ECO:0007669"/>
    <property type="project" value="UniProtKB-KW"/>
</dbReference>
<evidence type="ECO:0000256" key="2">
    <source>
        <dbReference type="ARBA" id="ARBA00022603"/>
    </source>
</evidence>
<dbReference type="PANTHER" id="PTHR43280">
    <property type="entry name" value="ARAC-FAMILY TRANSCRIPTIONAL REGULATOR"/>
    <property type="match status" value="1"/>
</dbReference>
<dbReference type="InterPro" id="IPR004026">
    <property type="entry name" value="Ada_DNA_repair_Zn-bd"/>
</dbReference>
<proteinExistence type="predicted"/>
<dbReference type="GO" id="GO:0003700">
    <property type="term" value="F:DNA-binding transcription factor activity"/>
    <property type="evidence" value="ECO:0007669"/>
    <property type="project" value="InterPro"/>
</dbReference>
<protein>
    <submittedName>
        <fullName evidence="13">AraC family transcriptional regulator of adaptative response / methylphosphotriester-DNA alkyltransferase methyltransferase</fullName>
    </submittedName>
</protein>
<dbReference type="OrthoDB" id="9802228at2"/>
<comment type="cofactor">
    <cofactor evidence="1">
        <name>Zn(2+)</name>
        <dbReference type="ChEBI" id="CHEBI:29105"/>
    </cofactor>
</comment>
<dbReference type="Gene3D" id="1.10.10.60">
    <property type="entry name" value="Homeodomain-like"/>
    <property type="match status" value="2"/>
</dbReference>
<evidence type="ECO:0000259" key="12">
    <source>
        <dbReference type="PROSITE" id="PS01124"/>
    </source>
</evidence>
<evidence type="ECO:0000256" key="11">
    <source>
        <dbReference type="ARBA" id="ARBA00023204"/>
    </source>
</evidence>
<dbReference type="PRINTS" id="PR00032">
    <property type="entry name" value="HTHARAC"/>
</dbReference>
<dbReference type="InterPro" id="IPR018060">
    <property type="entry name" value="HTH_AraC"/>
</dbReference>
<dbReference type="GO" id="GO:0008270">
    <property type="term" value="F:zinc ion binding"/>
    <property type="evidence" value="ECO:0007669"/>
    <property type="project" value="InterPro"/>
</dbReference>
<dbReference type="GO" id="GO:0043565">
    <property type="term" value="F:sequence-specific DNA binding"/>
    <property type="evidence" value="ECO:0007669"/>
    <property type="project" value="InterPro"/>
</dbReference>
<dbReference type="InterPro" id="IPR020449">
    <property type="entry name" value="Tscrpt_reg_AraC-type_HTH"/>
</dbReference>
<evidence type="ECO:0000256" key="8">
    <source>
        <dbReference type="ARBA" id="ARBA00023125"/>
    </source>
</evidence>
<evidence type="ECO:0000256" key="5">
    <source>
        <dbReference type="ARBA" id="ARBA00022763"/>
    </source>
</evidence>
<evidence type="ECO:0000313" key="14">
    <source>
        <dbReference type="Proteomes" id="UP000245634"/>
    </source>
</evidence>
<keyword evidence="8" id="KW-0238">DNA-binding</keyword>
<comment type="caution">
    <text evidence="13">The sequence shown here is derived from an EMBL/GenBank/DDBJ whole genome shotgun (WGS) entry which is preliminary data.</text>
</comment>
<dbReference type="InterPro" id="IPR016220">
    <property type="entry name" value="Me-P-triester_DNA_alkyl-Trfase"/>
</dbReference>
<keyword evidence="11" id="KW-0234">DNA repair</keyword>
<evidence type="ECO:0000256" key="9">
    <source>
        <dbReference type="ARBA" id="ARBA00023159"/>
    </source>
</evidence>
<dbReference type="SUPFAM" id="SSF57884">
    <property type="entry name" value="Ada DNA repair protein, N-terminal domain (N-Ada 10)"/>
    <property type="match status" value="1"/>
</dbReference>